<keyword evidence="3" id="KW-1185">Reference proteome</keyword>
<proteinExistence type="predicted"/>
<dbReference type="SMART" id="SM00091">
    <property type="entry name" value="PAS"/>
    <property type="match status" value="2"/>
</dbReference>
<dbReference type="InterPro" id="IPR002197">
    <property type="entry name" value="HTH_Fis"/>
</dbReference>
<organism evidence="2 3">
    <name type="scientific">Aestuariivirga litoralis</name>
    <dbReference type="NCBI Taxonomy" id="2650924"/>
    <lineage>
        <taxon>Bacteria</taxon>
        <taxon>Pseudomonadati</taxon>
        <taxon>Pseudomonadota</taxon>
        <taxon>Alphaproteobacteria</taxon>
        <taxon>Hyphomicrobiales</taxon>
        <taxon>Aestuariivirgaceae</taxon>
        <taxon>Aestuariivirga</taxon>
    </lineage>
</organism>
<dbReference type="InterPro" id="IPR000014">
    <property type="entry name" value="PAS"/>
</dbReference>
<dbReference type="Gene3D" id="1.10.10.60">
    <property type="entry name" value="Homeodomain-like"/>
    <property type="match status" value="1"/>
</dbReference>
<feature type="domain" description="PAS" evidence="1">
    <location>
        <begin position="193"/>
        <end position="260"/>
    </location>
</feature>
<dbReference type="InterPro" id="IPR011785">
    <property type="entry name" value="Tscrpt_reg_PpsR-CrtJ"/>
</dbReference>
<evidence type="ECO:0000313" key="2">
    <source>
        <dbReference type="EMBL" id="PZF76072.1"/>
    </source>
</evidence>
<accession>A0A2W2AR07</accession>
<dbReference type="NCBIfam" id="TIGR02040">
    <property type="entry name" value="PpsR-CrtJ"/>
    <property type="match status" value="1"/>
</dbReference>
<dbReference type="InterPro" id="IPR035965">
    <property type="entry name" value="PAS-like_dom_sf"/>
</dbReference>
<evidence type="ECO:0000313" key="3">
    <source>
        <dbReference type="Proteomes" id="UP000248795"/>
    </source>
</evidence>
<name>A0A2W2AR07_9HYPH</name>
<sequence>MPWPGPMHGPAWWVWSEYGGNRRSSWKDKDVTLKSVPSHPRDREASLAGLLQQLEAGESALLLSAAADIALVINPDGTLGERIFAGAELPAEIFATWPGKAWAEVSTIESRPKIEQMLQEAAMGLPPRWRQINHQQADGADIPVRYCVMKAGNGGQFVAIGRDLRQVAAVQQKLLAAEQSIEQEYARLRHAETRYRLLMQVSSEAIVVVDSRTGRIVEANSAAANLMNKPLKRLAGSQFAAMFDGPDAPKVEELMTALRATGRADDVALTLEGRQQQAVLGATIFRQENASFYLMRLQPMAAGASGIVVSRGQAAVVNALRDLPEAFVVTDLERRIISANAAFLDAAQLGSEEQARGEPIDRWMGRAGVDVSVLFNSLAENGAVRQFQTVLRGQFGTTEDVEVSAVASPPAAPTCYGFSIRRASRRAAEPESNRRTLLRSVDEMTKLVGKVPLKDLVRETTDIIERLCIEAALQLSDNNRASAADMLGLSRQSLYVKLHRYGIEDKSGPEEE</sequence>
<comment type="caution">
    <text evidence="2">The sequence shown here is derived from an EMBL/GenBank/DDBJ whole genome shotgun (WGS) entry which is preliminary data.</text>
</comment>
<feature type="domain" description="PAS" evidence="1">
    <location>
        <begin position="314"/>
        <end position="380"/>
    </location>
</feature>
<gene>
    <name evidence="2" type="primary">ppsR</name>
    <name evidence="2" type="ORF">DK847_15665</name>
</gene>
<dbReference type="SUPFAM" id="SSF46689">
    <property type="entry name" value="Homeodomain-like"/>
    <property type="match status" value="1"/>
</dbReference>
<dbReference type="EMBL" id="QKVK01000007">
    <property type="protein sequence ID" value="PZF76072.1"/>
    <property type="molecule type" value="Genomic_DNA"/>
</dbReference>
<dbReference type="AlphaFoldDB" id="A0A2W2AR07"/>
<dbReference type="Pfam" id="PF13188">
    <property type="entry name" value="PAS_8"/>
    <property type="match status" value="1"/>
</dbReference>
<dbReference type="Pfam" id="PF08448">
    <property type="entry name" value="PAS_4"/>
    <property type="match status" value="1"/>
</dbReference>
<dbReference type="GO" id="GO:0043565">
    <property type="term" value="F:sequence-specific DNA binding"/>
    <property type="evidence" value="ECO:0007669"/>
    <property type="project" value="InterPro"/>
</dbReference>
<dbReference type="Proteomes" id="UP000248795">
    <property type="component" value="Unassembled WGS sequence"/>
</dbReference>
<dbReference type="Gene3D" id="3.30.450.20">
    <property type="entry name" value="PAS domain"/>
    <property type="match status" value="3"/>
</dbReference>
<dbReference type="SUPFAM" id="SSF55785">
    <property type="entry name" value="PYP-like sensor domain (PAS domain)"/>
    <property type="match status" value="2"/>
</dbReference>
<evidence type="ECO:0000259" key="1">
    <source>
        <dbReference type="SMART" id="SM00091"/>
    </source>
</evidence>
<dbReference type="Pfam" id="PF02954">
    <property type="entry name" value="HTH_8"/>
    <property type="match status" value="1"/>
</dbReference>
<dbReference type="InterPro" id="IPR009057">
    <property type="entry name" value="Homeodomain-like_sf"/>
</dbReference>
<reference evidence="3" key="1">
    <citation type="submission" date="2018-06" db="EMBL/GenBank/DDBJ databases">
        <title>Aestuariibacter litoralis strain KCTC 52945T.</title>
        <authorList>
            <person name="Li X."/>
            <person name="Salam N."/>
            <person name="Li J.-L."/>
            <person name="Chen Y.-M."/>
            <person name="Yang Z.-W."/>
            <person name="Zhang L.-Y."/>
            <person name="Han M.-X."/>
            <person name="Xiao M."/>
            <person name="Li W.-J."/>
        </authorList>
    </citation>
    <scope>NUCLEOTIDE SEQUENCE [LARGE SCALE GENOMIC DNA]</scope>
    <source>
        <strain evidence="3">KCTC 52945</strain>
    </source>
</reference>
<protein>
    <submittedName>
        <fullName evidence="2">Transcriptional regulator PpsR</fullName>
    </submittedName>
</protein>
<dbReference type="CDD" id="cd00130">
    <property type="entry name" value="PAS"/>
    <property type="match status" value="1"/>
</dbReference>
<dbReference type="InterPro" id="IPR013656">
    <property type="entry name" value="PAS_4"/>
</dbReference>
<dbReference type="Gene3D" id="1.20.5.430">
    <property type="match status" value="1"/>
</dbReference>
<dbReference type="PRINTS" id="PR01590">
    <property type="entry name" value="HTHFIS"/>
</dbReference>